<evidence type="ECO:0000259" key="1">
    <source>
        <dbReference type="Pfam" id="PF04961"/>
    </source>
</evidence>
<name>A0ABY6HT52_9ARCH</name>
<accession>A0ABY6HT52</accession>
<organism evidence="2 3">
    <name type="scientific">Candidatus Lokiarchaeum ossiferum</name>
    <dbReference type="NCBI Taxonomy" id="2951803"/>
    <lineage>
        <taxon>Archaea</taxon>
        <taxon>Promethearchaeati</taxon>
        <taxon>Promethearchaeota</taxon>
        <taxon>Promethearchaeia</taxon>
        <taxon>Promethearchaeales</taxon>
        <taxon>Promethearchaeaceae</taxon>
        <taxon>Candidatus Lokiarchaeum</taxon>
    </lineage>
</organism>
<proteinExistence type="predicted"/>
<sequence length="210" mass="22444">MNSLLKDLTVEGFIQELASDSAAPGGGSAACLAGALGAGLGAMVSRLTIGKKGYEALEPFFKEKIVELDELHKELTDLIDKDANAFNGVMAAFKLPKNTDEEKAARSAKIQEEYKVAALVPMTTVRACKKVLDILLEIGTKGNKNALSDVAVGALNALTGLKGAALNVEINLPSIKDEAFKSEMTRELAEIMSNLDYKISNLVIEIRDLF</sequence>
<dbReference type="Proteomes" id="UP001208689">
    <property type="component" value="Chromosome"/>
</dbReference>
<dbReference type="InterPro" id="IPR036178">
    <property type="entry name" value="Formintransfe-cycloase-like_sf"/>
</dbReference>
<dbReference type="Gene3D" id="1.20.120.680">
    <property type="entry name" value="Formiminotetrahydrofolate cyclodeaminase monomer, up-and-down helical bundle"/>
    <property type="match status" value="1"/>
</dbReference>
<reference evidence="2" key="1">
    <citation type="submission" date="2022-09" db="EMBL/GenBank/DDBJ databases">
        <title>Actin cytoskeleton and complex cell architecture in an #Asgard archaeon.</title>
        <authorList>
            <person name="Ponce Toledo R.I."/>
            <person name="Schleper C."/>
            <person name="Rodrigues Oliveira T."/>
            <person name="Wollweber F."/>
            <person name="Xu J."/>
            <person name="Rittmann S."/>
            <person name="Klingl A."/>
            <person name="Pilhofer M."/>
        </authorList>
    </citation>
    <scope>NUCLEOTIDE SEQUENCE</scope>
    <source>
        <strain evidence="2">B-35</strain>
    </source>
</reference>
<dbReference type="PROSITE" id="PS51257">
    <property type="entry name" value="PROKAR_LIPOPROTEIN"/>
    <property type="match status" value="1"/>
</dbReference>
<dbReference type="SUPFAM" id="SSF101262">
    <property type="entry name" value="Methenyltetrahydrofolate cyclohydrolase-like"/>
    <property type="match status" value="1"/>
</dbReference>
<dbReference type="EMBL" id="CP104013">
    <property type="protein sequence ID" value="UYP46595.1"/>
    <property type="molecule type" value="Genomic_DNA"/>
</dbReference>
<keyword evidence="3" id="KW-1185">Reference proteome</keyword>
<protein>
    <recommendedName>
        <fullName evidence="1">Cyclodeaminase/cyclohydrolase domain-containing protein</fullName>
    </recommendedName>
</protein>
<feature type="domain" description="Cyclodeaminase/cyclohydrolase" evidence="1">
    <location>
        <begin position="9"/>
        <end position="189"/>
    </location>
</feature>
<dbReference type="InterPro" id="IPR007044">
    <property type="entry name" value="Cyclodeamin/CycHdrlase"/>
</dbReference>
<evidence type="ECO:0000313" key="2">
    <source>
        <dbReference type="EMBL" id="UYP46595.1"/>
    </source>
</evidence>
<evidence type="ECO:0000313" key="3">
    <source>
        <dbReference type="Proteomes" id="UP001208689"/>
    </source>
</evidence>
<dbReference type="Pfam" id="PF04961">
    <property type="entry name" value="FTCD_C"/>
    <property type="match status" value="1"/>
</dbReference>
<gene>
    <name evidence="2" type="ORF">NEF87_002880</name>
</gene>